<dbReference type="InterPro" id="IPR058031">
    <property type="entry name" value="AAA_lid_NorR"/>
</dbReference>
<keyword evidence="4" id="KW-0804">Transcription</keyword>
<evidence type="ECO:0000256" key="2">
    <source>
        <dbReference type="ARBA" id="ARBA00022840"/>
    </source>
</evidence>
<evidence type="ECO:0000259" key="5">
    <source>
        <dbReference type="PROSITE" id="PS50045"/>
    </source>
</evidence>
<dbReference type="FunFam" id="3.40.50.300:FF:000006">
    <property type="entry name" value="DNA-binding transcriptional regulator NtrC"/>
    <property type="match status" value="1"/>
</dbReference>
<dbReference type="SMART" id="SM00382">
    <property type="entry name" value="AAA"/>
    <property type="match status" value="1"/>
</dbReference>
<proteinExistence type="predicted"/>
<dbReference type="InterPro" id="IPR025944">
    <property type="entry name" value="Sigma_54_int_dom_CS"/>
</dbReference>
<dbReference type="Gene3D" id="1.10.8.60">
    <property type="match status" value="1"/>
</dbReference>
<dbReference type="KEGG" id="sted:SPTER_36260"/>
<evidence type="ECO:0000256" key="3">
    <source>
        <dbReference type="ARBA" id="ARBA00023015"/>
    </source>
</evidence>
<organism evidence="6 7">
    <name type="scientific">Sporomusa termitida</name>
    <dbReference type="NCBI Taxonomy" id="2377"/>
    <lineage>
        <taxon>Bacteria</taxon>
        <taxon>Bacillati</taxon>
        <taxon>Bacillota</taxon>
        <taxon>Negativicutes</taxon>
        <taxon>Selenomonadales</taxon>
        <taxon>Sporomusaceae</taxon>
        <taxon>Sporomusa</taxon>
    </lineage>
</organism>
<dbReference type="Pfam" id="PF00158">
    <property type="entry name" value="Sigma54_activat"/>
    <property type="match status" value="1"/>
</dbReference>
<evidence type="ECO:0000313" key="7">
    <source>
        <dbReference type="Proteomes" id="UP000320776"/>
    </source>
</evidence>
<dbReference type="PROSITE" id="PS00675">
    <property type="entry name" value="SIGMA54_INTERACT_1"/>
    <property type="match status" value="1"/>
</dbReference>
<dbReference type="EMBL" id="CP036259">
    <property type="protein sequence ID" value="QDR82204.1"/>
    <property type="molecule type" value="Genomic_DNA"/>
</dbReference>
<dbReference type="InterPro" id="IPR035965">
    <property type="entry name" value="PAS-like_dom_sf"/>
</dbReference>
<keyword evidence="2" id="KW-0067">ATP-binding</keyword>
<dbReference type="InterPro" id="IPR009057">
    <property type="entry name" value="Homeodomain-like_sf"/>
</dbReference>
<dbReference type="GO" id="GO:0006355">
    <property type="term" value="P:regulation of DNA-templated transcription"/>
    <property type="evidence" value="ECO:0007669"/>
    <property type="project" value="InterPro"/>
</dbReference>
<sequence>MGAKEKLLQVPDKLIRVEKDNFLSIMVLLAAKNRRLAADKSYKSSRGKTEASEFRENRWFERVVPTQISKAKGQQNMKKSILQEIQAAVIQYAKIIAHVIRVDVEIVDAGLVRIAGTGIYGRGINEDMSEEGFVYKHVLATGKPQYIEEPGRHELCGRCPKQGCCEEKLELCTPITLGEEIIGVIGMICFAEAQKNQIMQDLSFYQLFLTQIADFISAKAYERQDSKRNERMLEVLLQVINNVDNGVLVLDEAGKIIQINDSACKQLQLTADSIGKPVAMAATSDSLLGVEEYKVVIDNTTYFLIGSLLSVSSGLPSYDRIFIFNEIKNVKSGIYGLTKVDMPVTLDNLVGCSPATEQLKTKLTKLADSNSTVLIIGESGTGKEVVARAIHTVSNRSDKPFIGINCAAIPDMLLESELFGYVKGAFSGADPRGKIGKFELANKGVIFLDEIGDMPLYLQVKLLRVLQERKLVRIGSNQLISLDIRVIAATNKDLKELIKEKKFREDLYYRLNVIPIEVPPLRSRVEDIEPLVHSLIGKYSGLFSKKIRGIDRETMGILLQYNWPGNIRELENTIEFMINMADDSGWLTKDTLPRSFLDSRAGQPVPAEPAAVKTLRQVEQEHILQAVRRFGDTTQGKLAAARQLGIGIATLYRKLREIEETQ</sequence>
<accession>A0A517DXW5</accession>
<dbReference type="Proteomes" id="UP000320776">
    <property type="component" value="Chromosome"/>
</dbReference>
<dbReference type="Pfam" id="PF02954">
    <property type="entry name" value="HTH_8"/>
    <property type="match status" value="1"/>
</dbReference>
<dbReference type="InterPro" id="IPR027417">
    <property type="entry name" value="P-loop_NTPase"/>
</dbReference>
<dbReference type="InterPro" id="IPR025662">
    <property type="entry name" value="Sigma_54_int_dom_ATP-bd_1"/>
</dbReference>
<dbReference type="PROSITE" id="PS50045">
    <property type="entry name" value="SIGMA54_INTERACT_4"/>
    <property type="match status" value="1"/>
</dbReference>
<evidence type="ECO:0000256" key="4">
    <source>
        <dbReference type="ARBA" id="ARBA00023163"/>
    </source>
</evidence>
<evidence type="ECO:0000256" key="1">
    <source>
        <dbReference type="ARBA" id="ARBA00022741"/>
    </source>
</evidence>
<keyword evidence="7" id="KW-1185">Reference proteome</keyword>
<dbReference type="Gene3D" id="1.10.10.60">
    <property type="entry name" value="Homeodomain-like"/>
    <property type="match status" value="1"/>
</dbReference>
<dbReference type="Pfam" id="PF13188">
    <property type="entry name" value="PAS_8"/>
    <property type="match status" value="1"/>
</dbReference>
<evidence type="ECO:0000313" key="6">
    <source>
        <dbReference type="EMBL" id="QDR82204.1"/>
    </source>
</evidence>
<dbReference type="PROSITE" id="PS00688">
    <property type="entry name" value="SIGMA54_INTERACT_3"/>
    <property type="match status" value="1"/>
</dbReference>
<dbReference type="SUPFAM" id="SSF52540">
    <property type="entry name" value="P-loop containing nucleoside triphosphate hydrolases"/>
    <property type="match status" value="1"/>
</dbReference>
<dbReference type="Gene3D" id="3.40.50.300">
    <property type="entry name" value="P-loop containing nucleotide triphosphate hydrolases"/>
    <property type="match status" value="1"/>
</dbReference>
<dbReference type="GO" id="GO:0005524">
    <property type="term" value="F:ATP binding"/>
    <property type="evidence" value="ECO:0007669"/>
    <property type="project" value="UniProtKB-KW"/>
</dbReference>
<protein>
    <submittedName>
        <fullName evidence="6">Anaerobic nitric oxide reductase transcription regulator NorR</fullName>
    </submittedName>
</protein>
<dbReference type="SUPFAM" id="SSF55785">
    <property type="entry name" value="PYP-like sensor domain (PAS domain)"/>
    <property type="match status" value="1"/>
</dbReference>
<keyword evidence="3" id="KW-0805">Transcription regulation</keyword>
<dbReference type="InterPro" id="IPR000014">
    <property type="entry name" value="PAS"/>
</dbReference>
<name>A0A517DXW5_9FIRM</name>
<reference evidence="6 7" key="1">
    <citation type="submission" date="2019-02" db="EMBL/GenBank/DDBJ databases">
        <title>Closed genome of Sporomusa termitida DSM 4440.</title>
        <authorList>
            <person name="Poehlein A."/>
            <person name="Daniel R."/>
        </authorList>
    </citation>
    <scope>NUCLEOTIDE SEQUENCE [LARGE SCALE GENOMIC DNA]</scope>
    <source>
        <strain evidence="6 7">DSM 4440</strain>
    </source>
</reference>
<dbReference type="Pfam" id="PF25601">
    <property type="entry name" value="AAA_lid_14"/>
    <property type="match status" value="1"/>
</dbReference>
<feature type="domain" description="Sigma-54 factor interaction" evidence="5">
    <location>
        <begin position="349"/>
        <end position="579"/>
    </location>
</feature>
<dbReference type="InterPro" id="IPR002197">
    <property type="entry name" value="HTH_Fis"/>
</dbReference>
<gene>
    <name evidence="6" type="primary">norR_21</name>
    <name evidence="6" type="ORF">SPTER_36260</name>
</gene>
<dbReference type="RefSeq" id="WP_246105342.1">
    <property type="nucleotide sequence ID" value="NZ_CP036259.1"/>
</dbReference>
<dbReference type="GO" id="GO:0043565">
    <property type="term" value="F:sequence-specific DNA binding"/>
    <property type="evidence" value="ECO:0007669"/>
    <property type="project" value="InterPro"/>
</dbReference>
<dbReference type="InterPro" id="IPR003593">
    <property type="entry name" value="AAA+_ATPase"/>
</dbReference>
<dbReference type="PANTHER" id="PTHR32071:SF57">
    <property type="entry name" value="C4-DICARBOXYLATE TRANSPORT TRANSCRIPTIONAL REGULATORY PROTEIN DCTD"/>
    <property type="match status" value="1"/>
</dbReference>
<keyword evidence="1" id="KW-0547">Nucleotide-binding</keyword>
<dbReference type="InterPro" id="IPR002078">
    <property type="entry name" value="Sigma_54_int"/>
</dbReference>
<dbReference type="SUPFAM" id="SSF46689">
    <property type="entry name" value="Homeodomain-like"/>
    <property type="match status" value="1"/>
</dbReference>
<dbReference type="CDD" id="cd00009">
    <property type="entry name" value="AAA"/>
    <property type="match status" value="1"/>
</dbReference>
<dbReference type="AlphaFoldDB" id="A0A517DXW5"/>
<dbReference type="Gene3D" id="3.30.450.20">
    <property type="entry name" value="PAS domain"/>
    <property type="match status" value="1"/>
</dbReference>
<dbReference type="PANTHER" id="PTHR32071">
    <property type="entry name" value="TRANSCRIPTIONAL REGULATORY PROTEIN"/>
    <property type="match status" value="1"/>
</dbReference>